<dbReference type="EMBL" id="AB188118">
    <property type="protein sequence ID" value="BAE43873.1"/>
    <property type="molecule type" value="mRNA"/>
</dbReference>
<comment type="similarity">
    <text evidence="2">Belongs to the NADH:flavin oxidoreductase/NADH oxidase family.</text>
</comment>
<protein>
    <submittedName>
        <fullName evidence="5">41 kDa flavoprotein</fullName>
    </submittedName>
</protein>
<evidence type="ECO:0000256" key="1">
    <source>
        <dbReference type="ARBA" id="ARBA00001917"/>
    </source>
</evidence>
<comment type="cofactor">
    <cofactor evidence="1">
        <name>FMN</name>
        <dbReference type="ChEBI" id="CHEBI:58210"/>
    </cofactor>
</comment>
<organism evidence="5">
    <name type="scientific">Scytosiphon lomentaria</name>
    <name type="common">Beanweed</name>
    <name type="synonym">Chorda lomentaria</name>
    <dbReference type="NCBI Taxonomy" id="27967"/>
    <lineage>
        <taxon>Eukaryota</taxon>
        <taxon>Sar</taxon>
        <taxon>Stramenopiles</taxon>
        <taxon>Ochrophyta</taxon>
        <taxon>PX clade</taxon>
        <taxon>Phaeophyceae</taxon>
        <taxon>Ectocarpales</taxon>
        <taxon>Scytosiphonaceae</taxon>
        <taxon>Scytosiphon</taxon>
    </lineage>
</organism>
<sequence>MTTFFDELTIAGMKLRNRVVMSPLTRDRATVDLVPTDRDAEVSMLVYYEQRASAGLIISEATQVSTDGQGYPLTPGVFTPEQIAGWKKITDAVHAKGAKMVCQIWHCGRTSHESYQPDGKAPPAPSAIACPDGECFTMEGPKPFPVPREMTVEEIKNCVEQFRQGALNSIEAGFDGVEIHAGNGYLIDQFLKDNSNKRTDDYGGSLENRFRFLKEIVVACQEAIGKDKVAVHLTPGGTFNGTKDKAEEATGNHEYFCKQLNGMGISYLHIKLADDQDERHGGVAIPIETIRKNFDGIIITNNRYHEKEDFGEGDLGKVYDAVAFGRSFIANPDLPARIAKKAPMNEWDHTSFFGGTEKGYTDYPFMDE</sequence>
<accession>Q3V799</accession>
<dbReference type="GO" id="GO:0010181">
    <property type="term" value="F:FMN binding"/>
    <property type="evidence" value="ECO:0007669"/>
    <property type="project" value="InterPro"/>
</dbReference>
<proteinExistence type="evidence at transcript level"/>
<dbReference type="PANTHER" id="PTHR22893:SF91">
    <property type="entry name" value="NADPH DEHYDROGENASE 2-RELATED"/>
    <property type="match status" value="1"/>
</dbReference>
<dbReference type="PANTHER" id="PTHR22893">
    <property type="entry name" value="NADH OXIDOREDUCTASE-RELATED"/>
    <property type="match status" value="1"/>
</dbReference>
<dbReference type="Pfam" id="PF00724">
    <property type="entry name" value="Oxidored_FMN"/>
    <property type="match status" value="1"/>
</dbReference>
<dbReference type="InterPro" id="IPR013785">
    <property type="entry name" value="Aldolase_TIM"/>
</dbReference>
<evidence type="ECO:0000256" key="3">
    <source>
        <dbReference type="ARBA" id="ARBA00023002"/>
    </source>
</evidence>
<dbReference type="FunFam" id="3.20.20.70:FF:000059">
    <property type="entry name" value="N-ethylmaleimide reductase, FMN-linked"/>
    <property type="match status" value="1"/>
</dbReference>
<keyword evidence="3" id="KW-0560">Oxidoreductase</keyword>
<feature type="domain" description="NADH:flavin oxidoreductase/NADH oxidase N-terminal" evidence="4">
    <location>
        <begin position="5"/>
        <end position="344"/>
    </location>
</feature>
<dbReference type="GO" id="GO:0005829">
    <property type="term" value="C:cytosol"/>
    <property type="evidence" value="ECO:0007669"/>
    <property type="project" value="TreeGrafter"/>
</dbReference>
<dbReference type="InterPro" id="IPR045247">
    <property type="entry name" value="Oye-like"/>
</dbReference>
<dbReference type="SUPFAM" id="SSF51395">
    <property type="entry name" value="FMN-linked oxidoreductases"/>
    <property type="match status" value="1"/>
</dbReference>
<evidence type="ECO:0000259" key="4">
    <source>
        <dbReference type="Pfam" id="PF00724"/>
    </source>
</evidence>
<evidence type="ECO:0000256" key="2">
    <source>
        <dbReference type="ARBA" id="ARBA00005979"/>
    </source>
</evidence>
<name>Q3V799_SCYLO</name>
<evidence type="ECO:0000313" key="5">
    <source>
        <dbReference type="EMBL" id="BAE43873.1"/>
    </source>
</evidence>
<dbReference type="CDD" id="cd02933">
    <property type="entry name" value="OYE_like_FMN"/>
    <property type="match status" value="1"/>
</dbReference>
<reference evidence="5" key="1">
    <citation type="submission" date="2004-08" db="EMBL/GenBank/DDBJ databases">
        <title>Flavoprotein of the brown algae Scytosiphon lomentaria.</title>
        <authorList>
            <person name="Fujita S."/>
            <person name="Murakami A."/>
        </authorList>
    </citation>
    <scope>NUCLEOTIDE SEQUENCE</scope>
</reference>
<dbReference type="AlphaFoldDB" id="Q3V799"/>
<dbReference type="GO" id="GO:0016628">
    <property type="term" value="F:oxidoreductase activity, acting on the CH-CH group of donors, NAD or NADP as acceptor"/>
    <property type="evidence" value="ECO:0007669"/>
    <property type="project" value="UniProtKB-ARBA"/>
</dbReference>
<dbReference type="Gene3D" id="3.20.20.70">
    <property type="entry name" value="Aldolase class I"/>
    <property type="match status" value="1"/>
</dbReference>
<dbReference type="InterPro" id="IPR001155">
    <property type="entry name" value="OxRdtase_FMN_N"/>
</dbReference>